<comment type="caution">
    <text evidence="1">The sequence shown here is derived from an EMBL/GenBank/DDBJ whole genome shotgun (WGS) entry which is preliminary data.</text>
</comment>
<dbReference type="RefSeq" id="WP_132127821.1">
    <property type="nucleotide sequence ID" value="NZ_CP042432.1"/>
</dbReference>
<dbReference type="AlphaFoldDB" id="A0A4R3KX51"/>
<name>A0A4R3KX51_9SPHI</name>
<gene>
    <name evidence="1" type="ORF">EDD80_101589</name>
</gene>
<evidence type="ECO:0000313" key="1">
    <source>
        <dbReference type="EMBL" id="TCS90389.1"/>
    </source>
</evidence>
<dbReference type="Proteomes" id="UP000295807">
    <property type="component" value="Unassembled WGS sequence"/>
</dbReference>
<dbReference type="Pfam" id="PF21857">
    <property type="entry name" value="DUF6913"/>
    <property type="match status" value="1"/>
</dbReference>
<protein>
    <submittedName>
        <fullName evidence="1">Uncharacterized protein</fullName>
    </submittedName>
</protein>
<reference evidence="1 2" key="1">
    <citation type="submission" date="2019-03" db="EMBL/GenBank/DDBJ databases">
        <title>Genomic Encyclopedia of Type Strains, Phase IV (KMG-IV): sequencing the most valuable type-strain genomes for metagenomic binning, comparative biology and taxonomic classification.</title>
        <authorList>
            <person name="Goeker M."/>
        </authorList>
    </citation>
    <scope>NUCLEOTIDE SEQUENCE [LARGE SCALE GENOMIC DNA]</scope>
    <source>
        <strain evidence="1 2">DSM 21100</strain>
    </source>
</reference>
<proteinExistence type="predicted"/>
<sequence length="182" mass="20888">MSILAGLRTRWAFRMLEKERNRRAVVHHSIAFGEAADIGILFLAQTLEDVLRIKDFAAYLKEQGKKVTVFGYTSPANETAFKTKSVFFDYLTEKDLNFFFIPSAQKTAGFLERPFDILINFCLEDCFPLTWLTAMSKATFRIGEYSPSRVPDLDLMIHLKEDRNIDNFALQLKQYLSLPASA</sequence>
<dbReference type="InterPro" id="IPR054207">
    <property type="entry name" value="DUF6913"/>
</dbReference>
<dbReference type="EMBL" id="SMAD01000001">
    <property type="protein sequence ID" value="TCS90389.1"/>
    <property type="molecule type" value="Genomic_DNA"/>
</dbReference>
<evidence type="ECO:0000313" key="2">
    <source>
        <dbReference type="Proteomes" id="UP000295807"/>
    </source>
</evidence>
<dbReference type="OrthoDB" id="1120760at2"/>
<accession>A0A4R3KX51</accession>
<keyword evidence="2" id="KW-1185">Reference proteome</keyword>
<organism evidence="1 2">
    <name type="scientific">Anseongella ginsenosidimutans</name>
    <dbReference type="NCBI Taxonomy" id="496056"/>
    <lineage>
        <taxon>Bacteria</taxon>
        <taxon>Pseudomonadati</taxon>
        <taxon>Bacteroidota</taxon>
        <taxon>Sphingobacteriia</taxon>
        <taxon>Sphingobacteriales</taxon>
        <taxon>Sphingobacteriaceae</taxon>
        <taxon>Anseongella</taxon>
    </lineage>
</organism>